<reference evidence="3" key="1">
    <citation type="submission" date="2016-10" db="EMBL/GenBank/DDBJ databases">
        <authorList>
            <person name="Varghese N."/>
            <person name="Submissions S."/>
        </authorList>
    </citation>
    <scope>NUCLEOTIDE SEQUENCE [LARGE SCALE GENOMIC DNA]</scope>
    <source>
        <strain evidence="3">CGMCC 4.3525</strain>
    </source>
</reference>
<dbReference type="EMBL" id="FOFR01000001">
    <property type="protein sequence ID" value="SEP77664.1"/>
    <property type="molecule type" value="Genomic_DNA"/>
</dbReference>
<accession>A0A1H9ALM7</accession>
<protein>
    <submittedName>
        <fullName evidence="2">Uncharacterized protein</fullName>
    </submittedName>
</protein>
<dbReference type="Proteomes" id="UP000199352">
    <property type="component" value="Unassembled WGS sequence"/>
</dbReference>
<feature type="compositionally biased region" description="Polar residues" evidence="1">
    <location>
        <begin position="23"/>
        <end position="35"/>
    </location>
</feature>
<evidence type="ECO:0000313" key="3">
    <source>
        <dbReference type="Proteomes" id="UP000199352"/>
    </source>
</evidence>
<gene>
    <name evidence="2" type="ORF">SAMN05216188_101452</name>
</gene>
<evidence type="ECO:0000256" key="1">
    <source>
        <dbReference type="SAM" id="MobiDB-lite"/>
    </source>
</evidence>
<feature type="compositionally biased region" description="Low complexity" evidence="1">
    <location>
        <begin position="1"/>
        <end position="22"/>
    </location>
</feature>
<proteinExistence type="predicted"/>
<dbReference type="AlphaFoldDB" id="A0A1H9ALM7"/>
<evidence type="ECO:0000313" key="2">
    <source>
        <dbReference type="EMBL" id="SEP77664.1"/>
    </source>
</evidence>
<keyword evidence="3" id="KW-1185">Reference proteome</keyword>
<sequence length="227" mass="23642">MTSTATCRSTPAAASTRSASSRVPQSALKSTNGCPASSATATDSLAANGLPGAHASTSGSLARLRTRRSSAIFGCRVTNARSSRPARTSSTRSALPDWRILISTPGCSSWNRASTAGRCTTCRHCRLPTDNVPRSSPCTAATAALAQETLCRALRASGNSARPACVSSTCRVVRRNSGAPSSTSSARIDAERPDWATCMRLAALVKWHSSATARKYSSCLSSTIHHP</sequence>
<organism evidence="2 3">
    <name type="scientific">Lentzea xinjiangensis</name>
    <dbReference type="NCBI Taxonomy" id="402600"/>
    <lineage>
        <taxon>Bacteria</taxon>
        <taxon>Bacillati</taxon>
        <taxon>Actinomycetota</taxon>
        <taxon>Actinomycetes</taxon>
        <taxon>Pseudonocardiales</taxon>
        <taxon>Pseudonocardiaceae</taxon>
        <taxon>Lentzea</taxon>
    </lineage>
</organism>
<name>A0A1H9ALM7_9PSEU</name>
<dbReference type="STRING" id="402600.SAMN05216188_101452"/>
<feature type="region of interest" description="Disordered" evidence="1">
    <location>
        <begin position="1"/>
        <end position="35"/>
    </location>
</feature>